<dbReference type="NCBIfam" id="NF040746">
    <property type="entry name" value="reduct_C_beta"/>
    <property type="match status" value="1"/>
</dbReference>
<evidence type="ECO:0000259" key="1">
    <source>
        <dbReference type="Pfam" id="PF19364"/>
    </source>
</evidence>
<dbReference type="EMBL" id="FAXA01000477">
    <property type="protein sequence ID" value="CUV05868.1"/>
    <property type="molecule type" value="Genomic_DNA"/>
</dbReference>
<dbReference type="Gene3D" id="3.40.47.10">
    <property type="match status" value="1"/>
</dbReference>
<dbReference type="SUPFAM" id="SSF53901">
    <property type="entry name" value="Thiolase-like"/>
    <property type="match status" value="1"/>
</dbReference>
<protein>
    <submittedName>
        <fullName evidence="2">Glycine/sarcosine/betaine reductase component C chain 1</fullName>
    </submittedName>
</protein>
<dbReference type="Pfam" id="PF19364">
    <property type="entry name" value="DUF5940"/>
    <property type="match status" value="1"/>
</dbReference>
<sequence length="509" mass="55110">MATLSCGWSNVFELPKTHCYTRPTNMQTETASKAPVIQGVRYFLAHTPGLVQHGSKPSRDLMLDPGLATDLASHLRSFSEAAAYLPNRAFLGGIYPDELLKTPRPWHRLTGESPRWNPHGEIMPEEEFYGLLKIGDSFDLVRLDEDFIKDILATFADHPLISKYDLEKLGQGHSHLKIKEMLAESAERLPLQLGDGRTVGCVVGAHDQDATLTPDVLLENLSCKVSAAMAFRTLMSQLGTDPNDIPYVINCGEEAVGERYQRGGGNLAKGIAEMCGCSNASGSDVKAFCCGPVHAMVMAAALVNSGVYRQVAVVAGCSLAKLGMKFRGHLDHDQPVLEDVLAATAIMIGEDDGISPKLRLDSLGRHTVGAGSSQQAIMKCLVSEPLERLGLRFGDVDKYATELHNPEVTEPGGSGDVPLLNYRMIAAMATVNKEIAKAEIPAFVEEHGMLGYSPTQGHIASAVPFLAHAVDRIKAGEMERAMFLAKGSLFLGRMTQLSDGMSFILEKNH</sequence>
<feature type="domain" description="DUF5940" evidence="1">
    <location>
        <begin position="376"/>
        <end position="508"/>
    </location>
</feature>
<gene>
    <name evidence="2" type="ORF">MGWOODY_Clf17</name>
</gene>
<dbReference type="AlphaFoldDB" id="A0A160VGG8"/>
<evidence type="ECO:0000313" key="2">
    <source>
        <dbReference type="EMBL" id="CUV05868.1"/>
    </source>
</evidence>
<name>A0A160VGG8_9ZZZZ</name>
<reference evidence="2" key="1">
    <citation type="submission" date="2015-10" db="EMBL/GenBank/DDBJ databases">
        <authorList>
            <person name="Gilbert D.G."/>
        </authorList>
    </citation>
    <scope>NUCLEOTIDE SEQUENCE</scope>
</reference>
<proteinExistence type="predicted"/>
<dbReference type="InterPro" id="IPR045984">
    <property type="entry name" value="DUF5940"/>
</dbReference>
<dbReference type="GO" id="GO:0016746">
    <property type="term" value="F:acyltransferase activity"/>
    <property type="evidence" value="ECO:0007669"/>
    <property type="project" value="InterPro"/>
</dbReference>
<organism evidence="2">
    <name type="scientific">hydrothermal vent metagenome</name>
    <dbReference type="NCBI Taxonomy" id="652676"/>
    <lineage>
        <taxon>unclassified sequences</taxon>
        <taxon>metagenomes</taxon>
        <taxon>ecological metagenomes</taxon>
    </lineage>
</organism>
<accession>A0A160VGG8</accession>
<dbReference type="InterPro" id="IPR016039">
    <property type="entry name" value="Thiolase-like"/>
</dbReference>